<dbReference type="EMBL" id="JAVDWQ010000023">
    <property type="protein sequence ID" value="MDR7212473.1"/>
    <property type="molecule type" value="Genomic_DNA"/>
</dbReference>
<feature type="coiled-coil region" evidence="5">
    <location>
        <begin position="277"/>
        <end position="304"/>
    </location>
</feature>
<feature type="chain" id="PRO_5045724707" description="histidine kinase" evidence="7">
    <location>
        <begin position="20"/>
        <end position="728"/>
    </location>
</feature>
<dbReference type="PROSITE" id="PS50109">
    <property type="entry name" value="HIS_KIN"/>
    <property type="match status" value="1"/>
</dbReference>
<protein>
    <recommendedName>
        <fullName evidence="2">histidine kinase</fullName>
        <ecNumber evidence="2">2.7.13.3</ecNumber>
    </recommendedName>
</protein>
<keyword evidence="5" id="KW-0175">Coiled coil</keyword>
<evidence type="ECO:0000256" key="5">
    <source>
        <dbReference type="SAM" id="Coils"/>
    </source>
</evidence>
<dbReference type="InterPro" id="IPR005467">
    <property type="entry name" value="His_kinase_dom"/>
</dbReference>
<keyword evidence="6" id="KW-0472">Membrane</keyword>
<dbReference type="CDD" id="cd00082">
    <property type="entry name" value="HisKA"/>
    <property type="match status" value="1"/>
</dbReference>
<dbReference type="InterPro" id="IPR001789">
    <property type="entry name" value="Sig_transdc_resp-reg_receiver"/>
</dbReference>
<dbReference type="SMART" id="SM00388">
    <property type="entry name" value="HisKA"/>
    <property type="match status" value="1"/>
</dbReference>
<sequence length="728" mass="83667">MRRLRVFLYVLLLSCFCNSAIGQSEEISDAKIDELINQACLHLNKSNFEKSLINSRAALNYAFLKKDDFLIADCYRIIADNYNELSEFDKAIFFYNKSLFYANKINADSIKYNIYNNLGNIYCFEKKQLDKGIRYYKKSIAYGLKINDFKQVYFINVNITWVYFDIGHFNEGAPFLKFINSYQKSDGDKSAAIVVNMLNGMFYSYKNDYKRADAYFKKAIVAGEKSDEQSDLSYAYLEYSNFLIKIRKYKEAYENLSLYNKITDELYGQEKLKKASTAGFNLELDEYKRTIDKIENEKLSQSQSLEKSKIIVILFILISLIFLVLIFTLYKNIVIKKKANQELLKAKEIAEEASLLKSQFISTISHELRTPLYGVVGITNMLLEEHKELTKSQYLSSLKFSARYLLTLVNDILQINKIEENKVTLENSAFSISDEINMIKNSLSFLSEKNNNQILVNIDSDIPESLIGDKLRLGQILMNLVSNALKFTNDGEVIIIASLAKEEQNNYFIEFQVKDNGIGIAKTDHSKVFDKFVQVGRKDEDYQGTGLGLSIVKKLLQLFGSSISLKSEIGEGTVFTFIIPFEYNPEKTKIFAKEIDFDFKSNHLYKVLIVEDNAINQLITRKIIEKNNYNCSIADDGFSAIDLLEKEVFDVILMDINMPLMNGFETTRRIRSKGIITPVVALTAFDKDEIADEAFSSGINDIIIKPFEPEKLFQIINDLILEEKNVDY</sequence>
<accession>A0ABU1YE86</accession>
<name>A0ABU1YE86_9FLAO</name>
<evidence type="ECO:0000256" key="2">
    <source>
        <dbReference type="ARBA" id="ARBA00012438"/>
    </source>
</evidence>
<keyword evidence="7" id="KW-0732">Signal</keyword>
<organism evidence="10 11">
    <name type="scientific">Flavobacterium piscis</name>
    <dbReference type="NCBI Taxonomy" id="1114874"/>
    <lineage>
        <taxon>Bacteria</taxon>
        <taxon>Pseudomonadati</taxon>
        <taxon>Bacteroidota</taxon>
        <taxon>Flavobacteriia</taxon>
        <taxon>Flavobacteriales</taxon>
        <taxon>Flavobacteriaceae</taxon>
        <taxon>Flavobacterium</taxon>
    </lineage>
</organism>
<keyword evidence="11" id="KW-1185">Reference proteome</keyword>
<feature type="modified residue" description="4-aspartylphosphate" evidence="4">
    <location>
        <position position="655"/>
    </location>
</feature>
<dbReference type="SMART" id="SM00387">
    <property type="entry name" value="HATPase_c"/>
    <property type="match status" value="1"/>
</dbReference>
<evidence type="ECO:0000313" key="11">
    <source>
        <dbReference type="Proteomes" id="UP001269081"/>
    </source>
</evidence>
<evidence type="ECO:0000256" key="4">
    <source>
        <dbReference type="PROSITE-ProRule" id="PRU00169"/>
    </source>
</evidence>
<evidence type="ECO:0000256" key="7">
    <source>
        <dbReference type="SAM" id="SignalP"/>
    </source>
</evidence>
<feature type="signal peptide" evidence="7">
    <location>
        <begin position="1"/>
        <end position="19"/>
    </location>
</feature>
<dbReference type="SUPFAM" id="SSF48452">
    <property type="entry name" value="TPR-like"/>
    <property type="match status" value="1"/>
</dbReference>
<dbReference type="Pfam" id="PF02518">
    <property type="entry name" value="HATPase_c"/>
    <property type="match status" value="1"/>
</dbReference>
<keyword evidence="6" id="KW-1133">Transmembrane helix</keyword>
<dbReference type="Gene3D" id="3.30.565.10">
    <property type="entry name" value="Histidine kinase-like ATPase, C-terminal domain"/>
    <property type="match status" value="1"/>
</dbReference>
<keyword evidence="3 4" id="KW-0597">Phosphoprotein</keyword>
<feature type="transmembrane region" description="Helical" evidence="6">
    <location>
        <begin position="310"/>
        <end position="330"/>
    </location>
</feature>
<dbReference type="CDD" id="cd16922">
    <property type="entry name" value="HATPase_EvgS-ArcB-TorS-like"/>
    <property type="match status" value="1"/>
</dbReference>
<dbReference type="RefSeq" id="WP_310284118.1">
    <property type="nucleotide sequence ID" value="NZ_JAVDWQ010000023.1"/>
</dbReference>
<dbReference type="InterPro" id="IPR003661">
    <property type="entry name" value="HisK_dim/P_dom"/>
</dbReference>
<dbReference type="EC" id="2.7.13.3" evidence="2"/>
<dbReference type="InterPro" id="IPR004358">
    <property type="entry name" value="Sig_transdc_His_kin-like_C"/>
</dbReference>
<dbReference type="Pfam" id="PF00072">
    <property type="entry name" value="Response_reg"/>
    <property type="match status" value="1"/>
</dbReference>
<dbReference type="Gene3D" id="1.10.287.130">
    <property type="match status" value="1"/>
</dbReference>
<dbReference type="InterPro" id="IPR036890">
    <property type="entry name" value="HATPase_C_sf"/>
</dbReference>
<feature type="domain" description="Histidine kinase" evidence="8">
    <location>
        <begin position="363"/>
        <end position="583"/>
    </location>
</feature>
<dbReference type="Proteomes" id="UP001269081">
    <property type="component" value="Unassembled WGS sequence"/>
</dbReference>
<evidence type="ECO:0000313" key="10">
    <source>
        <dbReference type="EMBL" id="MDR7212473.1"/>
    </source>
</evidence>
<dbReference type="SUPFAM" id="SSF55874">
    <property type="entry name" value="ATPase domain of HSP90 chaperone/DNA topoisomerase II/histidine kinase"/>
    <property type="match status" value="1"/>
</dbReference>
<dbReference type="PRINTS" id="PR00344">
    <property type="entry name" value="BCTRLSENSOR"/>
</dbReference>
<dbReference type="SUPFAM" id="SSF47384">
    <property type="entry name" value="Homodimeric domain of signal transducing histidine kinase"/>
    <property type="match status" value="1"/>
</dbReference>
<comment type="catalytic activity">
    <reaction evidence="1">
        <text>ATP + protein L-histidine = ADP + protein N-phospho-L-histidine.</text>
        <dbReference type="EC" id="2.7.13.3"/>
    </reaction>
</comment>
<dbReference type="PANTHER" id="PTHR45339">
    <property type="entry name" value="HYBRID SIGNAL TRANSDUCTION HISTIDINE KINASE J"/>
    <property type="match status" value="1"/>
</dbReference>
<reference evidence="10 11" key="1">
    <citation type="submission" date="2023-07" db="EMBL/GenBank/DDBJ databases">
        <title>Sorghum-associated microbial communities from plants grown in Nebraska, USA.</title>
        <authorList>
            <person name="Schachtman D."/>
        </authorList>
    </citation>
    <scope>NUCLEOTIDE SEQUENCE [LARGE SCALE GENOMIC DNA]</scope>
    <source>
        <strain evidence="10 11">4129</strain>
    </source>
</reference>
<dbReference type="Pfam" id="PF00512">
    <property type="entry name" value="HisKA"/>
    <property type="match status" value="1"/>
</dbReference>
<dbReference type="Gene3D" id="3.40.50.2300">
    <property type="match status" value="1"/>
</dbReference>
<dbReference type="InterPro" id="IPR036097">
    <property type="entry name" value="HisK_dim/P_sf"/>
</dbReference>
<dbReference type="SMART" id="SM00448">
    <property type="entry name" value="REC"/>
    <property type="match status" value="1"/>
</dbReference>
<evidence type="ECO:0000256" key="6">
    <source>
        <dbReference type="SAM" id="Phobius"/>
    </source>
</evidence>
<dbReference type="PROSITE" id="PS50110">
    <property type="entry name" value="RESPONSE_REGULATORY"/>
    <property type="match status" value="1"/>
</dbReference>
<comment type="caution">
    <text evidence="10">The sequence shown here is derived from an EMBL/GenBank/DDBJ whole genome shotgun (WGS) entry which is preliminary data.</text>
</comment>
<proteinExistence type="predicted"/>
<dbReference type="InterPro" id="IPR011990">
    <property type="entry name" value="TPR-like_helical_dom_sf"/>
</dbReference>
<dbReference type="CDD" id="cd17546">
    <property type="entry name" value="REC_hyHK_CKI1_RcsC-like"/>
    <property type="match status" value="1"/>
</dbReference>
<dbReference type="SUPFAM" id="SSF52172">
    <property type="entry name" value="CheY-like"/>
    <property type="match status" value="1"/>
</dbReference>
<dbReference type="InterPro" id="IPR011006">
    <property type="entry name" value="CheY-like_superfamily"/>
</dbReference>
<dbReference type="PANTHER" id="PTHR45339:SF5">
    <property type="entry name" value="HISTIDINE KINASE"/>
    <property type="match status" value="1"/>
</dbReference>
<keyword evidence="6" id="KW-0812">Transmembrane</keyword>
<gene>
    <name evidence="10" type="ORF">J2W48_004434</name>
</gene>
<dbReference type="Gene3D" id="1.25.40.10">
    <property type="entry name" value="Tetratricopeptide repeat domain"/>
    <property type="match status" value="2"/>
</dbReference>
<evidence type="ECO:0000256" key="3">
    <source>
        <dbReference type="ARBA" id="ARBA00022553"/>
    </source>
</evidence>
<evidence type="ECO:0000259" key="8">
    <source>
        <dbReference type="PROSITE" id="PS50109"/>
    </source>
</evidence>
<dbReference type="InterPro" id="IPR003594">
    <property type="entry name" value="HATPase_dom"/>
</dbReference>
<evidence type="ECO:0000256" key="1">
    <source>
        <dbReference type="ARBA" id="ARBA00000085"/>
    </source>
</evidence>
<feature type="domain" description="Response regulatory" evidence="9">
    <location>
        <begin position="606"/>
        <end position="720"/>
    </location>
</feature>
<evidence type="ECO:0000259" key="9">
    <source>
        <dbReference type="PROSITE" id="PS50110"/>
    </source>
</evidence>